<evidence type="ECO:0000256" key="1">
    <source>
        <dbReference type="SAM" id="MobiDB-lite"/>
    </source>
</evidence>
<keyword evidence="3" id="KW-1185">Reference proteome</keyword>
<dbReference type="OrthoDB" id="9988638at2"/>
<dbReference type="RefSeq" id="WP_145340775.1">
    <property type="nucleotide sequence ID" value="NZ_SMLY01000060.1"/>
</dbReference>
<feature type="compositionally biased region" description="Polar residues" evidence="1">
    <location>
        <begin position="101"/>
        <end position="115"/>
    </location>
</feature>
<reference evidence="2 3" key="1">
    <citation type="submission" date="2019-07" db="EMBL/GenBank/DDBJ databases">
        <title>Genomic Encyclopedia of Archaeal and Bacterial Type Strains, Phase II (KMG-II): from individual species to whole genera.</title>
        <authorList>
            <person name="Goeker M."/>
        </authorList>
    </citation>
    <scope>NUCLEOTIDE SEQUENCE [LARGE SCALE GENOMIC DNA]</scope>
    <source>
        <strain evidence="2 3">ATCC BAA-252</strain>
    </source>
</reference>
<gene>
    <name evidence="2" type="ORF">JM93_00855</name>
</gene>
<sequence length="125" mass="11981">MTRTAEPLPLLNAADFATSLSDRVMRAMLQNGATGPLASCDNRNVITLHSSGPGTAPRAAAGEAFAKAGSGAGAGAGCVPGTGSGAGFGAVADVLPDTAPDTASDTAPKQQNDTRGSAGPSNGAA</sequence>
<proteinExistence type="predicted"/>
<name>A0A562TK62_9HYPH</name>
<comment type="caution">
    <text evidence="2">The sequence shown here is derived from an EMBL/GenBank/DDBJ whole genome shotgun (WGS) entry which is preliminary data.</text>
</comment>
<organism evidence="2 3">
    <name type="scientific">Roseibium hamelinense</name>
    <dbReference type="NCBI Taxonomy" id="150831"/>
    <lineage>
        <taxon>Bacteria</taxon>
        <taxon>Pseudomonadati</taxon>
        <taxon>Pseudomonadota</taxon>
        <taxon>Alphaproteobacteria</taxon>
        <taxon>Hyphomicrobiales</taxon>
        <taxon>Stappiaceae</taxon>
        <taxon>Roseibium</taxon>
    </lineage>
</organism>
<protein>
    <submittedName>
        <fullName evidence="2">Uncharacterized protein</fullName>
    </submittedName>
</protein>
<evidence type="ECO:0000313" key="3">
    <source>
        <dbReference type="Proteomes" id="UP000320593"/>
    </source>
</evidence>
<dbReference type="EMBL" id="VLLF01000001">
    <property type="protein sequence ID" value="TWI93300.1"/>
    <property type="molecule type" value="Genomic_DNA"/>
</dbReference>
<dbReference type="AlphaFoldDB" id="A0A562TK62"/>
<accession>A0A562TK62</accession>
<feature type="region of interest" description="Disordered" evidence="1">
    <location>
        <begin position="89"/>
        <end position="125"/>
    </location>
</feature>
<evidence type="ECO:0000313" key="2">
    <source>
        <dbReference type="EMBL" id="TWI93300.1"/>
    </source>
</evidence>
<dbReference type="Proteomes" id="UP000320593">
    <property type="component" value="Unassembled WGS sequence"/>
</dbReference>